<name>A0A2U1ZYL1_9MICO</name>
<gene>
    <name evidence="2" type="ORF">C8046_16655</name>
</gene>
<proteinExistence type="predicted"/>
<keyword evidence="1" id="KW-0812">Transmembrane</keyword>
<feature type="transmembrane region" description="Helical" evidence="1">
    <location>
        <begin position="70"/>
        <end position="89"/>
    </location>
</feature>
<organism evidence="2 3">
    <name type="scientific">Serinibacter arcticus</name>
    <dbReference type="NCBI Taxonomy" id="1655435"/>
    <lineage>
        <taxon>Bacteria</taxon>
        <taxon>Bacillati</taxon>
        <taxon>Actinomycetota</taxon>
        <taxon>Actinomycetes</taxon>
        <taxon>Micrococcales</taxon>
        <taxon>Beutenbergiaceae</taxon>
        <taxon>Serinibacter</taxon>
    </lineage>
</organism>
<evidence type="ECO:0000313" key="3">
    <source>
        <dbReference type="Proteomes" id="UP000245166"/>
    </source>
</evidence>
<dbReference type="OrthoDB" id="7057833at2"/>
<accession>A0A2U1ZYL1</accession>
<evidence type="ECO:0000313" key="2">
    <source>
        <dbReference type="EMBL" id="PWD52030.1"/>
    </source>
</evidence>
<dbReference type="Proteomes" id="UP000245166">
    <property type="component" value="Unassembled WGS sequence"/>
</dbReference>
<protein>
    <submittedName>
        <fullName evidence="2">Uncharacterized protein</fullName>
    </submittedName>
</protein>
<feature type="transmembrane region" description="Helical" evidence="1">
    <location>
        <begin position="95"/>
        <end position="117"/>
    </location>
</feature>
<comment type="caution">
    <text evidence="2">The sequence shown here is derived from an EMBL/GenBank/DDBJ whole genome shotgun (WGS) entry which is preliminary data.</text>
</comment>
<keyword evidence="3" id="KW-1185">Reference proteome</keyword>
<keyword evidence="1" id="KW-0472">Membrane</keyword>
<dbReference type="AlphaFoldDB" id="A0A2U1ZYL1"/>
<reference evidence="2 3" key="1">
    <citation type="submission" date="2018-03" db="EMBL/GenBank/DDBJ databases">
        <title>Genome assembly of novel Miniimonas species PCH200.</title>
        <authorList>
            <person name="Thakur V."/>
            <person name="Kumar V."/>
            <person name="Singh D."/>
        </authorList>
    </citation>
    <scope>NUCLEOTIDE SEQUENCE [LARGE SCALE GENOMIC DNA]</scope>
    <source>
        <strain evidence="2 3">PCH200</strain>
    </source>
</reference>
<feature type="transmembrane region" description="Helical" evidence="1">
    <location>
        <begin position="30"/>
        <end position="49"/>
    </location>
</feature>
<keyword evidence="1" id="KW-1133">Transmembrane helix</keyword>
<dbReference type="EMBL" id="PYHR01000002">
    <property type="protein sequence ID" value="PWD52030.1"/>
    <property type="molecule type" value="Genomic_DNA"/>
</dbReference>
<sequence>MHPVRLSDVPGVVWTLAQAYAPSSKGLKKFLAAFAVPLWLVAMLLPGYLHHQRRVVVRVARRGARGAGPLLGRIALVLVVMIALVPLASASDLGAAIVLTVLAIGWLAMVSGLLVLLPHTIESLSSVGRVASSRQDRKADRARLREARWTVDSAASLEPIGGVLMMRSHLDAALPSGDVAAVRAATRKHAGVYRRLGFVPLVSQPQVLTYRVL</sequence>
<dbReference type="RefSeq" id="WP_109230413.1">
    <property type="nucleotide sequence ID" value="NZ_PYHR01000002.1"/>
</dbReference>
<evidence type="ECO:0000256" key="1">
    <source>
        <dbReference type="SAM" id="Phobius"/>
    </source>
</evidence>